<dbReference type="OrthoDB" id="10342627at2759"/>
<gene>
    <name evidence="1" type="ORF">EHS25_009601</name>
</gene>
<dbReference type="Proteomes" id="UP000279259">
    <property type="component" value="Unassembled WGS sequence"/>
</dbReference>
<organism evidence="1 2">
    <name type="scientific">Saitozyma podzolica</name>
    <dbReference type="NCBI Taxonomy" id="1890683"/>
    <lineage>
        <taxon>Eukaryota</taxon>
        <taxon>Fungi</taxon>
        <taxon>Dikarya</taxon>
        <taxon>Basidiomycota</taxon>
        <taxon>Agaricomycotina</taxon>
        <taxon>Tremellomycetes</taxon>
        <taxon>Tremellales</taxon>
        <taxon>Trimorphomycetaceae</taxon>
        <taxon>Saitozyma</taxon>
    </lineage>
</organism>
<protein>
    <submittedName>
        <fullName evidence="1">Uncharacterized protein</fullName>
    </submittedName>
</protein>
<reference evidence="1 2" key="1">
    <citation type="submission" date="2018-11" db="EMBL/GenBank/DDBJ databases">
        <title>Genome sequence of Saitozyma podzolica DSM 27192.</title>
        <authorList>
            <person name="Aliyu H."/>
            <person name="Gorte O."/>
            <person name="Ochsenreither K."/>
        </authorList>
    </citation>
    <scope>NUCLEOTIDE SEQUENCE [LARGE SCALE GENOMIC DNA]</scope>
    <source>
        <strain evidence="1 2">DSM 27192</strain>
    </source>
</reference>
<proteinExistence type="predicted"/>
<name>A0A427YJM5_9TREE</name>
<keyword evidence="2" id="KW-1185">Reference proteome</keyword>
<dbReference type="AlphaFoldDB" id="A0A427YJM5"/>
<sequence length="233" mass="25933">MDSVPLDIIPLTPVHGSLPALPNIDVDTDPKPDIADATIYQPTPRTLPLYLIPVASSRGRGGVRVAKSAILTLARRYEHIVQLQVYERFEWQQRGEQNSPQGEITYPLPLRFETAADLQRPDLFIGDGLSREPPPYWTLRRSSSKPTRPSPLKQSWIPVDINSDIVFNSSNAAVESLSISSSSSSSGDSLAPPTPPPKNTFDFFFRRSDVTLCAADKPDLPKLRVRRRPSFFV</sequence>
<evidence type="ECO:0000313" key="1">
    <source>
        <dbReference type="EMBL" id="RSH91302.1"/>
    </source>
</evidence>
<evidence type="ECO:0000313" key="2">
    <source>
        <dbReference type="Proteomes" id="UP000279259"/>
    </source>
</evidence>
<dbReference type="EMBL" id="RSCD01000008">
    <property type="protein sequence ID" value="RSH91302.1"/>
    <property type="molecule type" value="Genomic_DNA"/>
</dbReference>
<accession>A0A427YJM5</accession>
<comment type="caution">
    <text evidence="1">The sequence shown here is derived from an EMBL/GenBank/DDBJ whole genome shotgun (WGS) entry which is preliminary data.</text>
</comment>